<dbReference type="OrthoDB" id="9811889at2"/>
<gene>
    <name evidence="2" type="ORF">BEN48_15275</name>
</gene>
<dbReference type="InterPro" id="IPR003018">
    <property type="entry name" value="GAF"/>
</dbReference>
<dbReference type="PANTHER" id="PTHR43102">
    <property type="entry name" value="SLR1143 PROTEIN"/>
    <property type="match status" value="1"/>
</dbReference>
<sequence length="236" mass="25971">MSSVPESLIPANDEARLRALERYQILDARNEKVLDDVVAATARLFHVSNAMLSIVEKDTVLLKATYNLPVDIERLPREQSLCSSTILQDDTAVFEDLHKASAPGVDTSLVRQLGLHFYAAHSLRTPDGHNIGSLCLYDGPPRQFNPAERILLGTIARLVMRLLELRRTLGAHLGATAVLWDFVYRAISEQLARLLELAERVVPKGSSAQLTPAAAQEATAIVVIIDQFVAATLRRS</sequence>
<dbReference type="InterPro" id="IPR029016">
    <property type="entry name" value="GAF-like_dom_sf"/>
</dbReference>
<dbReference type="SUPFAM" id="SSF55781">
    <property type="entry name" value="GAF domain-like"/>
    <property type="match status" value="1"/>
</dbReference>
<keyword evidence="3" id="KW-1185">Reference proteome</keyword>
<evidence type="ECO:0000313" key="3">
    <source>
        <dbReference type="Proteomes" id="UP000177791"/>
    </source>
</evidence>
<dbReference type="SMART" id="SM00065">
    <property type="entry name" value="GAF"/>
    <property type="match status" value="1"/>
</dbReference>
<evidence type="ECO:0000259" key="1">
    <source>
        <dbReference type="SMART" id="SM00065"/>
    </source>
</evidence>
<dbReference type="RefSeq" id="WP_070734496.1">
    <property type="nucleotide sequence ID" value="NZ_MDZC01000064.1"/>
</dbReference>
<organism evidence="2 3">
    <name type="scientific">Hymenobacter glacialis</name>
    <dbReference type="NCBI Taxonomy" id="1908236"/>
    <lineage>
        <taxon>Bacteria</taxon>
        <taxon>Pseudomonadati</taxon>
        <taxon>Bacteroidota</taxon>
        <taxon>Cytophagia</taxon>
        <taxon>Cytophagales</taxon>
        <taxon>Hymenobacteraceae</taxon>
        <taxon>Hymenobacter</taxon>
    </lineage>
</organism>
<dbReference type="Gene3D" id="3.30.450.40">
    <property type="match status" value="1"/>
</dbReference>
<dbReference type="Pfam" id="PF01590">
    <property type="entry name" value="GAF"/>
    <property type="match status" value="1"/>
</dbReference>
<dbReference type="STRING" id="1908236.BEN48_15275"/>
<dbReference type="Proteomes" id="UP000177791">
    <property type="component" value="Unassembled WGS sequence"/>
</dbReference>
<accession>A0A1G1T2B6</accession>
<dbReference type="EMBL" id="MDZC01000064">
    <property type="protein sequence ID" value="OGX85000.1"/>
    <property type="molecule type" value="Genomic_DNA"/>
</dbReference>
<dbReference type="AlphaFoldDB" id="A0A1G1T2B6"/>
<protein>
    <recommendedName>
        <fullName evidence="1">GAF domain-containing protein</fullName>
    </recommendedName>
</protein>
<name>A0A1G1T2B6_9BACT</name>
<proteinExistence type="predicted"/>
<comment type="caution">
    <text evidence="2">The sequence shown here is derived from an EMBL/GenBank/DDBJ whole genome shotgun (WGS) entry which is preliminary data.</text>
</comment>
<dbReference type="PANTHER" id="PTHR43102:SF2">
    <property type="entry name" value="GAF DOMAIN-CONTAINING PROTEIN"/>
    <property type="match status" value="1"/>
</dbReference>
<evidence type="ECO:0000313" key="2">
    <source>
        <dbReference type="EMBL" id="OGX85000.1"/>
    </source>
</evidence>
<feature type="domain" description="GAF" evidence="1">
    <location>
        <begin position="29"/>
        <end position="173"/>
    </location>
</feature>
<reference evidence="2 3" key="1">
    <citation type="submission" date="2016-08" db="EMBL/GenBank/DDBJ databases">
        <title>Hymenobacter coccineus sp. nov., Hymenobacter lapidarius sp. nov. and Hymenobacter glacialis sp. nov., isolated from Antarctic soil.</title>
        <authorList>
            <person name="Sedlacek I."/>
            <person name="Kralova S."/>
            <person name="Kyrova K."/>
            <person name="Maslanova I."/>
            <person name="Stankova E."/>
            <person name="Vrbovska V."/>
            <person name="Nemec M."/>
            <person name="Bartak M."/>
            <person name="Svec P."/>
            <person name="Busse H.-J."/>
            <person name="Pantucek R."/>
        </authorList>
    </citation>
    <scope>NUCLEOTIDE SEQUENCE [LARGE SCALE GENOMIC DNA]</scope>
    <source>
        <strain evidence="2 3">CCM 8648</strain>
    </source>
</reference>